<feature type="domain" description="NIDO" evidence="8">
    <location>
        <begin position="1145"/>
        <end position="1278"/>
    </location>
</feature>
<keyword evidence="10" id="KW-1185">Reference proteome</keyword>
<dbReference type="GO" id="GO:0004252">
    <property type="term" value="F:serine-type endopeptidase activity"/>
    <property type="evidence" value="ECO:0007669"/>
    <property type="project" value="InterPro"/>
</dbReference>
<feature type="domain" description="NIDO" evidence="8">
    <location>
        <begin position="2161"/>
        <end position="2295"/>
    </location>
</feature>
<protein>
    <submittedName>
        <fullName evidence="9">Uncharacterized protein</fullName>
    </submittedName>
</protein>
<evidence type="ECO:0000313" key="10">
    <source>
        <dbReference type="Proteomes" id="UP000579812"/>
    </source>
</evidence>
<dbReference type="PROSITE" id="PS00134">
    <property type="entry name" value="TRYPSIN_HIS"/>
    <property type="match status" value="3"/>
</dbReference>
<dbReference type="InterPro" id="IPR033116">
    <property type="entry name" value="TRYPSIN_SER"/>
</dbReference>
<dbReference type="GO" id="GO:0007160">
    <property type="term" value="P:cell-matrix adhesion"/>
    <property type="evidence" value="ECO:0007669"/>
    <property type="project" value="InterPro"/>
</dbReference>
<dbReference type="Proteomes" id="UP000579812">
    <property type="component" value="Unassembled WGS sequence"/>
</dbReference>
<sequence>MEFLKYLMLIFLIRDTRKATCNGEDTDLFYPFGNEDIRSPSTDDGSSPIILLEKPFVYFGNVYQKAYVNNNGHLTFGEPLSQPTPGYLQSTFNIDIIAPLWTDMDNRVNGTISYRQVTSGRLLLAASNNINQYFPNLNFTASWLLIATWDKVPYFASPHSKSTFQVVLVSGKNISFTLMHYGHITPTTNSFMSGYDTSDSTDFFFIPVSNITKLSLTSNVNITGRWVFRVDHASDHNDLFYPFGNEDIRNPAIDDGSSPDILLEKPFVYFGHVYQKAYVNNNGHLTFDGPLSQPKPSNLQSQLKIDIIAPLWTDMDNTVSGTISYRQVTSGKLLRAASNNMNQYFPNLNFTASWLFIATWDKVPCYNNLQSSSSYQVVLVAGGSLSFVMMNYGNISSTYHRFQAGYGTVKSTNYFSIPVPDENKLFNSSNVNVPGRWAFRVDGGPKEGIFYPYGNKDTKNPAEYFGSSPRIPLAQPFVYFGLIYNELYVNNKGYLTFNELFHQSYPNSFPAYSTRDIIAPLWTNIDITQKGTISYRQVTDSHLLNRASEDIKQYYPNLNFSASWVFIATWDKVPSYINRKISTFQVVLVSGKNMSFALMNYGSIAPTYTVKSGYDTSDSTDFFSILLSDITYLSYTSNVNIMGRWVFRVDHASDNNGLFYPFRNGHKLNLSGPHYGIWKLFLQTPFSYFGLTYSSVYVKKNGFLTFNRPLFLSSPPTFPANIDIVAPLWTDIDNSDFYFQQFKGVRVLRRITNDIRQYFPNTNFTSDSVFICTWDNVKYFNTSAQNSSFQVLLISGSGLSFIVFNYGSIPQTKHIALAGYDTDDSTGYYTVPVFNTANLTHSSNVNVKGRWALHIDTLPKKHGLFYPAGYQNTQNPCQSNASSPALHLQYPFLYFGRKYQTIYVNSNGLLTFEPFYERHPKAFPANSTRDIIAPLWATFDCSVSGSITYRIVTRGRILDRARNDIKQFFPQFGFSVHTVFIATWNRVPYLNSPTTESSFQVVLVIFRTLSFVIMNYGNISSTDQSFQAGYDTIHSANYFSIPVTDKNKLFNSSNVNVPGRWVFRVDGGPEEGIFYPCRGVEDEMSPQSDDGSSPPIPLLQPFVYFGRVYDKIFVNNNGDLTFDRPLSQWHPYYFPANSSVDIIAPVWTDIDNREKGTISYRQVTDAHLLNRASRDINKYFPNLNFSASWVFLATWDKVSYFGNREAESTFQVVLVSGKNMSFTLMHYDFITSTQSVESGFDTINSTNFFSIPFSDVTYLSYTSNVNIMGRWAFRVDNSSENNGFCSKSNPQASSDDVSSALICGRNAVTTTSRIVGGQNTSAGRWPWQASLLRLGRHICGGSLINKEWVLSAAHCVHGYPTIDFTVVLGRQTQEGSNPNEVFRYVRRIIKHPNYNFTNDNDIALLKLRSPVTFTDYIRPVCLAAHNSVFNSGTDSWITGWGNISEGVPLPSPKVLQEVKVPVIGNRQCNCLYGVGEITDSMICAGLLEGGKDSCQGDSGGPMVSRQSSVWVQSGIVSFGTGCGRPETPRVFARVSHYQEWINSYVCSDPPGFVQFTSTGADPDYSYSCPGLPPPPPTPSPPSSSTDTESAVLSASSPPQNLLLLSQHCGVSSLSTHIVGGEDVAVGNWPWHVSLHSFGRHLCGGSLISQEWVLTAAHCVENLSSDIGLNGTVYLGRQSQNISVSNSHEVIRGIQSIIPHPDYDPSQFVNDIALLRLSEPVNFTSYISPICLASNDSVFHNGTTCWATGWGETGFLGAQHTYGTLQEVKMKIVGNKECDCSFKDITITPTMICAEGEAGEGTCYDDSGGPLQCEQDSVWILAGITNPYSCGTGIVPDSYARVSKFQNWIMENVNGTDIGFVTFTSDGEDKDSSFQCSGEDIGLFYPFGNEDIVNPSEDDGSSQLVLLEEPFVYFQHVYQQVYVNNNGHLTFDEPLSQPIPNYLHSQLNRDIIAPLWTDMDNRVNGTISYRQVTSGRLLLAASNNINQYFPNLNFTASWLFIATWDKVPYYNYLQSESTFQVVLVSGKNMSFTLMHYGHIIPSTYPVESGYDTTDSTDFFSIPVSDATYLPYTSNVNVKGRWVFRVDHASDGLFYPSGYQNTQNPCRSNTSSPALYLLYPFLYFGRTYQHIYVNNNGHLTFEPFYESLPKTFPVNSSRDIIAPLWAKFDCSVSGSITYRIVTRGRILDRARNDVKQYFPQFGFSVDTVFIATWNRVPYLNSPTTESSFQVVLVFCRTLSFVLMNYGNISSNDQSFQAGYDTVNSTNYFSIPVPDENKLFNSSNVNVPGRWVFRVDGGPEEGIFYPYGDEEDEMSPQSDDGSSPLIPLLQPFVYFGRVYDKIFVNNNGDLTFDEPFSRYHPYYFPAYSTKDIIAPLWTDINNNEEGTISYRQVTDARLLNRASRDINKYFPNLNFSASWVFIATWDKVPYYRKREAESTFQVVLVSGKNLSFTLMHYDFITPTQSVESGFDTINSTNFFSIPVSDIANLSQTSNVNIMGRWVFRVDRVSGNNAPFYPTGYQDSQNPCQSNTNLTALHLQYPFLYYGREYNNIYVNNNGLLTFKPFYESLPKAFPANSTGDIIAPLWAKFDFSINGSISYCIVTRGHILDLARNDIKQYYPQFGFSVYTVFIATWNRVPYLNSPSTESSFQVVLVICRTLSFVIMNYGNISSTDQRFQAGYDTINSTHYFSIPVPDENKLLNSSNVNVPGRWVFRVDGGPEEGIFYPYGDEEDEMSPQSDDGGSPLIPLLQPFVYFGRVYDKLFVNNNGDLTFNEPFYQWHPYYFPAYSSIDIITPLWTDINNSERGTISYRQVTDARLLNRASREVNKYFPSLNFSASWVFIATWDKVPYYENRESESTFQVVLVSGKNMSFILMHYDFITPTQSAESGLDTINSTNFISIPVSDIANLPYTSNVNIKGRWVFRVDNPSENNGFCIKTNPQASSDDVSSALKCGKTPVTTRSRIVGGQNASAGHWPWQASLLLLSRHICGGSLINKQWVLSAAHCVHGYPTSYFTVFLGRQTQGGFNPNEVFRYVRLIIKHPSYNNFTNDNDIALLKLRSPVTFTDYIRPVCLAAHDSIFNSGTDSWITGWGNIGEGVPLPSPNVLQEVQVPVIGYRQCNGLYGVGEITDNMICAGLLEGGKDSCQGDSGGPMVSRQSSVWVQSGIVSFGTGCARPELPGVYTRVSRYQEWISSFVCSDPPVH</sequence>
<proteinExistence type="predicted"/>
<evidence type="ECO:0000256" key="6">
    <source>
        <dbReference type="SAM" id="MobiDB-lite"/>
    </source>
</evidence>
<feature type="region of interest" description="Disordered" evidence="6">
    <location>
        <begin position="1565"/>
        <end position="1592"/>
    </location>
</feature>
<keyword evidence="2" id="KW-0732">Signal</keyword>
<accession>A0A7J6CM95</accession>
<evidence type="ECO:0000256" key="5">
    <source>
        <dbReference type="RuleBase" id="RU363034"/>
    </source>
</evidence>
<evidence type="ECO:0000259" key="7">
    <source>
        <dbReference type="PROSITE" id="PS50240"/>
    </source>
</evidence>
<feature type="domain" description="NIDO" evidence="8">
    <location>
        <begin position="727"/>
        <end position="858"/>
    </location>
</feature>
<dbReference type="PANTHER" id="PTHR46160:SF9">
    <property type="entry name" value="PROTEIN PRY2-RELATED"/>
    <property type="match status" value="1"/>
</dbReference>
<dbReference type="InterPro" id="IPR018114">
    <property type="entry name" value="TRYPSIN_HIS"/>
</dbReference>
<reference evidence="9 10" key="1">
    <citation type="submission" date="2020-04" db="EMBL/GenBank/DDBJ databases">
        <title>Chromosome-level genome assembly of a cyprinid fish Onychostoma macrolepis by integration of Nanopore Sequencing, Bionano and Hi-C technology.</title>
        <authorList>
            <person name="Wang D."/>
        </authorList>
    </citation>
    <scope>NUCLEOTIDE SEQUENCE [LARGE SCALE GENOMIC DNA]</scope>
    <source>
        <strain evidence="9">SWU-2019</strain>
        <tissue evidence="9">Muscle</tissue>
    </source>
</reference>
<dbReference type="EMBL" id="JAAMOB010000012">
    <property type="protein sequence ID" value="KAF4106922.1"/>
    <property type="molecule type" value="Genomic_DNA"/>
</dbReference>
<dbReference type="GO" id="GO:0006508">
    <property type="term" value="P:proteolysis"/>
    <property type="evidence" value="ECO:0007669"/>
    <property type="project" value="UniProtKB-KW"/>
</dbReference>
<dbReference type="PROSITE" id="PS51220">
    <property type="entry name" value="NIDO"/>
    <property type="match status" value="11"/>
</dbReference>
<dbReference type="Pfam" id="PF00089">
    <property type="entry name" value="Trypsin"/>
    <property type="match status" value="3"/>
</dbReference>
<evidence type="ECO:0000256" key="3">
    <source>
        <dbReference type="ARBA" id="ARBA00022801"/>
    </source>
</evidence>
<feature type="domain" description="Peptidase S1" evidence="7">
    <location>
        <begin position="1314"/>
        <end position="1546"/>
    </location>
</feature>
<dbReference type="FunFam" id="2.40.10.10:FF:000024">
    <property type="entry name" value="Serine protease 53"/>
    <property type="match status" value="1"/>
</dbReference>
<dbReference type="CDD" id="cd00190">
    <property type="entry name" value="Tryp_SPc"/>
    <property type="match status" value="3"/>
</dbReference>
<feature type="compositionally biased region" description="Pro residues" evidence="6">
    <location>
        <begin position="1570"/>
        <end position="1581"/>
    </location>
</feature>
<dbReference type="PRINTS" id="PR00722">
    <property type="entry name" value="CHYMOTRYPSIN"/>
</dbReference>
<comment type="caution">
    <text evidence="9">The sequence shown here is derived from an EMBL/GenBank/DDBJ whole genome shotgun (WGS) entry which is preliminary data.</text>
</comment>
<dbReference type="PROSITE" id="PS50240">
    <property type="entry name" value="TRYPSIN_DOM"/>
    <property type="match status" value="3"/>
</dbReference>
<dbReference type="InterPro" id="IPR001254">
    <property type="entry name" value="Trypsin_dom"/>
</dbReference>
<evidence type="ECO:0000256" key="1">
    <source>
        <dbReference type="ARBA" id="ARBA00022670"/>
    </source>
</evidence>
<evidence type="ECO:0000259" key="8">
    <source>
        <dbReference type="PROSITE" id="PS51220"/>
    </source>
</evidence>
<dbReference type="PROSITE" id="PS00135">
    <property type="entry name" value="TRYPSIN_SER"/>
    <property type="match status" value="2"/>
</dbReference>
<dbReference type="SUPFAM" id="SSF47473">
    <property type="entry name" value="EF-hand"/>
    <property type="match status" value="1"/>
</dbReference>
<dbReference type="InterPro" id="IPR009003">
    <property type="entry name" value="Peptidase_S1_PA"/>
</dbReference>
<feature type="domain" description="NIDO" evidence="8">
    <location>
        <begin position="99"/>
        <end position="233"/>
    </location>
</feature>
<dbReference type="InterPro" id="IPR001314">
    <property type="entry name" value="Peptidase_S1A"/>
</dbReference>
<keyword evidence="4" id="KW-1015">Disulfide bond</keyword>
<feature type="domain" description="NIDO" evidence="8">
    <location>
        <begin position="2372"/>
        <end position="2505"/>
    </location>
</feature>
<feature type="domain" description="NIDO" evidence="8">
    <location>
        <begin position="934"/>
        <end position="1068"/>
    </location>
</feature>
<feature type="domain" description="Peptidase S1" evidence="7">
    <location>
        <begin position="1617"/>
        <end position="1853"/>
    </location>
</feature>
<keyword evidence="3 5" id="KW-0378">Hydrolase</keyword>
<dbReference type="InterPro" id="IPR003886">
    <property type="entry name" value="NIDO_dom"/>
</dbReference>
<dbReference type="Gene3D" id="2.40.10.10">
    <property type="entry name" value="Trypsin-like serine proteases"/>
    <property type="match status" value="3"/>
</dbReference>
<dbReference type="InterPro" id="IPR043504">
    <property type="entry name" value="Peptidase_S1_PA_chymotrypsin"/>
</dbReference>
<evidence type="ECO:0000313" key="9">
    <source>
        <dbReference type="EMBL" id="KAF4106922.1"/>
    </source>
</evidence>
<dbReference type="SMART" id="SM00020">
    <property type="entry name" value="Tryp_SPc"/>
    <property type="match status" value="3"/>
</dbReference>
<feature type="domain" description="NIDO" evidence="8">
    <location>
        <begin position="310"/>
        <end position="444"/>
    </location>
</feature>
<name>A0A7J6CM95_9TELE</name>
<evidence type="ECO:0000256" key="4">
    <source>
        <dbReference type="ARBA" id="ARBA00023157"/>
    </source>
</evidence>
<dbReference type="SUPFAM" id="SSF50494">
    <property type="entry name" value="Trypsin-like serine proteases"/>
    <property type="match status" value="3"/>
</dbReference>
<keyword evidence="1 5" id="KW-0645">Protease</keyword>
<feature type="domain" description="NIDO" evidence="8">
    <location>
        <begin position="1953"/>
        <end position="2087"/>
    </location>
</feature>
<feature type="domain" description="Peptidase S1" evidence="7">
    <location>
        <begin position="2961"/>
        <end position="3194"/>
    </location>
</feature>
<dbReference type="Pfam" id="PF06119">
    <property type="entry name" value="NIDO"/>
    <property type="match status" value="11"/>
</dbReference>
<organism evidence="9 10">
    <name type="scientific">Onychostoma macrolepis</name>
    <dbReference type="NCBI Taxonomy" id="369639"/>
    <lineage>
        <taxon>Eukaryota</taxon>
        <taxon>Metazoa</taxon>
        <taxon>Chordata</taxon>
        <taxon>Craniata</taxon>
        <taxon>Vertebrata</taxon>
        <taxon>Euteleostomi</taxon>
        <taxon>Actinopterygii</taxon>
        <taxon>Neopterygii</taxon>
        <taxon>Teleostei</taxon>
        <taxon>Ostariophysi</taxon>
        <taxon>Cypriniformes</taxon>
        <taxon>Cyprinidae</taxon>
        <taxon>Acrossocheilinae</taxon>
        <taxon>Onychostoma</taxon>
    </lineage>
</organism>
<keyword evidence="5" id="KW-0720">Serine protease</keyword>
<feature type="domain" description="NIDO" evidence="8">
    <location>
        <begin position="520"/>
        <end position="652"/>
    </location>
</feature>
<feature type="domain" description="NIDO" evidence="8">
    <location>
        <begin position="2792"/>
        <end position="2925"/>
    </location>
</feature>
<dbReference type="FunFam" id="2.40.10.10:FF:000057">
    <property type="entry name" value="Zgc:100868"/>
    <property type="match status" value="2"/>
</dbReference>
<dbReference type="SMART" id="SM00539">
    <property type="entry name" value="NIDO"/>
    <property type="match status" value="11"/>
</dbReference>
<feature type="domain" description="NIDO" evidence="8">
    <location>
        <begin position="2581"/>
        <end position="2715"/>
    </location>
</feature>
<dbReference type="InterPro" id="IPR011992">
    <property type="entry name" value="EF-hand-dom_pair"/>
</dbReference>
<evidence type="ECO:0000256" key="2">
    <source>
        <dbReference type="ARBA" id="ARBA00022729"/>
    </source>
</evidence>
<gene>
    <name evidence="9" type="ORF">G5714_012912</name>
</gene>
<dbReference type="InterPro" id="IPR052749">
    <property type="entry name" value="Alpha-tectorin"/>
</dbReference>
<dbReference type="PANTHER" id="PTHR46160">
    <property type="entry name" value="ALPHA-TECTORIN-RELATED"/>
    <property type="match status" value="1"/>
</dbReference>